<organism evidence="2 3">
    <name type="scientific">Cryobacterium melibiosiphilum</name>
    <dbReference type="NCBI Taxonomy" id="995039"/>
    <lineage>
        <taxon>Bacteria</taxon>
        <taxon>Bacillati</taxon>
        <taxon>Actinomycetota</taxon>
        <taxon>Actinomycetes</taxon>
        <taxon>Micrococcales</taxon>
        <taxon>Microbacteriaceae</taxon>
        <taxon>Cryobacterium</taxon>
    </lineage>
</organism>
<sequence length="221" mass="23868">MKQTANDSLVVGGEPRVDLLPPEIRAERRDRLRRRRLGFGVIGVVVVTLLGVGAATFVATTAQVRLQSEQERTVSLLAEQAQYSEIRQMQTQVELARAAQQVGASTEIDWQDYLQEVQATLPDSVFVETVDVDSASPLIAYTQATAPLQGARMATVEFTAASLVLPDVPTWLRALATLPGFADALPGSVTRADSSGVYTVTITMHINDAALAQRFTAEGEK</sequence>
<evidence type="ECO:0008006" key="4">
    <source>
        <dbReference type="Google" id="ProtNLM"/>
    </source>
</evidence>
<feature type="transmembrane region" description="Helical" evidence="1">
    <location>
        <begin position="37"/>
        <end position="59"/>
    </location>
</feature>
<dbReference type="EMBL" id="QZVS01000082">
    <property type="protein sequence ID" value="RJT88531.1"/>
    <property type="molecule type" value="Genomic_DNA"/>
</dbReference>
<dbReference type="Proteomes" id="UP000272015">
    <property type="component" value="Unassembled WGS sequence"/>
</dbReference>
<keyword evidence="1" id="KW-0472">Membrane</keyword>
<evidence type="ECO:0000313" key="2">
    <source>
        <dbReference type="EMBL" id="RJT88531.1"/>
    </source>
</evidence>
<keyword evidence="3" id="KW-1185">Reference proteome</keyword>
<accession>A0A3A5MI36</accession>
<name>A0A3A5MI36_9MICO</name>
<keyword evidence="1" id="KW-0812">Transmembrane</keyword>
<evidence type="ECO:0000313" key="3">
    <source>
        <dbReference type="Proteomes" id="UP000272015"/>
    </source>
</evidence>
<proteinExistence type="predicted"/>
<dbReference type="AlphaFoldDB" id="A0A3A5MI36"/>
<evidence type="ECO:0000256" key="1">
    <source>
        <dbReference type="SAM" id="Phobius"/>
    </source>
</evidence>
<comment type="caution">
    <text evidence="2">The sequence shown here is derived from an EMBL/GenBank/DDBJ whole genome shotgun (WGS) entry which is preliminary data.</text>
</comment>
<reference evidence="2 3" key="1">
    <citation type="submission" date="2018-09" db="EMBL/GenBank/DDBJ databases">
        <title>Novel species of Cryobacterium.</title>
        <authorList>
            <person name="Liu Q."/>
            <person name="Xin Y.-H."/>
        </authorList>
    </citation>
    <scope>NUCLEOTIDE SEQUENCE [LARGE SCALE GENOMIC DNA]</scope>
    <source>
        <strain evidence="2 3">Hh39</strain>
    </source>
</reference>
<dbReference type="RefSeq" id="WP_119974602.1">
    <property type="nucleotide sequence ID" value="NZ_JBHSQA010000001.1"/>
</dbReference>
<protein>
    <recommendedName>
        <fullName evidence="4">Tfp pilus assembly protein PilN</fullName>
    </recommendedName>
</protein>
<gene>
    <name evidence="2" type="ORF">D6T64_10415</name>
</gene>
<keyword evidence="1" id="KW-1133">Transmembrane helix</keyword>
<dbReference type="OrthoDB" id="5196233at2"/>